<keyword evidence="1" id="KW-0472">Membrane</keyword>
<proteinExistence type="predicted"/>
<evidence type="ECO:0000313" key="3">
    <source>
        <dbReference type="Proteomes" id="UP000433652"/>
    </source>
</evidence>
<accession>A0A6I4SVG8</accession>
<keyword evidence="1" id="KW-0812">Transmembrane</keyword>
<keyword evidence="1" id="KW-1133">Transmembrane helix</keyword>
<feature type="transmembrane region" description="Helical" evidence="1">
    <location>
        <begin position="206"/>
        <end position="227"/>
    </location>
</feature>
<protein>
    <submittedName>
        <fullName evidence="2">Stage II sporulation protein M</fullName>
    </submittedName>
</protein>
<dbReference type="OrthoDB" id="7699993at2"/>
<feature type="transmembrane region" description="Helical" evidence="1">
    <location>
        <begin position="299"/>
        <end position="316"/>
    </location>
</feature>
<dbReference type="Pfam" id="PF01944">
    <property type="entry name" value="SpoIIM"/>
    <property type="match status" value="1"/>
</dbReference>
<dbReference type="Proteomes" id="UP000433652">
    <property type="component" value="Unassembled WGS sequence"/>
</dbReference>
<dbReference type="AlphaFoldDB" id="A0A6I4SVG8"/>
<keyword evidence="3" id="KW-1185">Reference proteome</keyword>
<sequence length="350" mass="38228">MALTVNLPFRRREPPAPPHDVAAAALRSDRFRLERETDWRRLEEVVTRLEKNRIRRVSDADLLELPVLYRKAASSLAVARETSLDAATLDYLEGLVRRAALQVHGPREGFGRWMLRFLGGGWARAVREIWLDICIALAVSIAGAVAGWLLVARDDAWYYALVSSDFGDTRQPGASREVLAETLEGTKDADGLATFATYLFSHNSGVAIMAFALGFAFGVPTLLLGFYNLAIMGAMLWLFFQAGLGIDFAAWLSIHGTTELTAFLLADAAGLHIGRAMAFPGDRTLMAATQKAGRRAATVMAGVVIMLVCAGLLEGFGRQLVHVTPTRFAVGGTMLVLWLGYFTLSGRRRA</sequence>
<feature type="transmembrane region" description="Helical" evidence="1">
    <location>
        <begin position="234"/>
        <end position="254"/>
    </location>
</feature>
<dbReference type="InterPro" id="IPR002798">
    <property type="entry name" value="SpoIIM-like"/>
</dbReference>
<dbReference type="RefSeq" id="WP_159795117.1">
    <property type="nucleotide sequence ID" value="NZ_WTYM01000043.1"/>
</dbReference>
<dbReference type="EMBL" id="WTYM01000043">
    <property type="protein sequence ID" value="MXO60035.1"/>
    <property type="molecule type" value="Genomic_DNA"/>
</dbReference>
<reference evidence="2 3" key="1">
    <citation type="submission" date="2019-12" db="EMBL/GenBank/DDBJ databases">
        <title>Genomic-based taxomic classification of the family Erythrobacteraceae.</title>
        <authorList>
            <person name="Xu L."/>
        </authorList>
    </citation>
    <scope>NUCLEOTIDE SEQUENCE [LARGE SCALE GENOMIC DNA]</scope>
    <source>
        <strain evidence="2 3">MCCC 1K01500</strain>
    </source>
</reference>
<feature type="transmembrane region" description="Helical" evidence="1">
    <location>
        <begin position="328"/>
        <end position="344"/>
    </location>
</feature>
<evidence type="ECO:0000256" key="1">
    <source>
        <dbReference type="SAM" id="Phobius"/>
    </source>
</evidence>
<name>A0A6I4SVG8_9SPHN</name>
<organism evidence="2 3">
    <name type="scientific">Croceibacterium salegens</name>
    <dbReference type="NCBI Taxonomy" id="1737568"/>
    <lineage>
        <taxon>Bacteria</taxon>
        <taxon>Pseudomonadati</taxon>
        <taxon>Pseudomonadota</taxon>
        <taxon>Alphaproteobacteria</taxon>
        <taxon>Sphingomonadales</taxon>
        <taxon>Erythrobacteraceae</taxon>
        <taxon>Croceibacterium</taxon>
    </lineage>
</organism>
<feature type="transmembrane region" description="Helical" evidence="1">
    <location>
        <begin position="129"/>
        <end position="151"/>
    </location>
</feature>
<dbReference type="PANTHER" id="PTHR35337:SF1">
    <property type="entry name" value="SLR1478 PROTEIN"/>
    <property type="match status" value="1"/>
</dbReference>
<comment type="caution">
    <text evidence="2">The sequence shown here is derived from an EMBL/GenBank/DDBJ whole genome shotgun (WGS) entry which is preliminary data.</text>
</comment>
<evidence type="ECO:0000313" key="2">
    <source>
        <dbReference type="EMBL" id="MXO60035.1"/>
    </source>
</evidence>
<dbReference type="PANTHER" id="PTHR35337">
    <property type="entry name" value="SLR1478 PROTEIN"/>
    <property type="match status" value="1"/>
</dbReference>
<gene>
    <name evidence="2" type="ORF">GRI89_10840</name>
</gene>